<accession>E6Q9T4</accession>
<comment type="caution">
    <text evidence="1">The sequence shown here is derived from an EMBL/GenBank/DDBJ whole genome shotgun (WGS) entry which is preliminary data.</text>
</comment>
<sequence>MSLHSCTIAKEAYVKIGGQWNEMTIKLFKSNP</sequence>
<reference evidence="1" key="1">
    <citation type="submission" date="2009-10" db="EMBL/GenBank/DDBJ databases">
        <title>Diversity of trophic interactions inside an arsenic-rich microbial ecosystem.</title>
        <authorList>
            <person name="Bertin P.N."/>
            <person name="Heinrich-Salmeron A."/>
            <person name="Pelletier E."/>
            <person name="Goulhen-Chollet F."/>
            <person name="Arsene-Ploetze F."/>
            <person name="Gallien S."/>
            <person name="Calteau A."/>
            <person name="Vallenet D."/>
            <person name="Casiot C."/>
            <person name="Chane-Woon-Ming B."/>
            <person name="Giloteaux L."/>
            <person name="Barakat M."/>
            <person name="Bonnefoy V."/>
            <person name="Bruneel O."/>
            <person name="Chandler M."/>
            <person name="Cleiss J."/>
            <person name="Duran R."/>
            <person name="Elbaz-Poulichet F."/>
            <person name="Fonknechten N."/>
            <person name="Lauga B."/>
            <person name="Mornico D."/>
            <person name="Ortet P."/>
            <person name="Schaeffer C."/>
            <person name="Siguier P."/>
            <person name="Alexander Thil Smith A."/>
            <person name="Van Dorsselaer A."/>
            <person name="Weissenbach J."/>
            <person name="Medigue C."/>
            <person name="Le Paslier D."/>
        </authorList>
    </citation>
    <scope>NUCLEOTIDE SEQUENCE</scope>
</reference>
<evidence type="ECO:0000313" key="1">
    <source>
        <dbReference type="EMBL" id="CBI03960.1"/>
    </source>
</evidence>
<proteinExistence type="predicted"/>
<dbReference type="AlphaFoldDB" id="E6Q9T4"/>
<gene>
    <name evidence="1" type="ORF">CARN5_2622</name>
</gene>
<name>E6Q9T4_9ZZZZ</name>
<protein>
    <submittedName>
        <fullName evidence="1">Uncharacterized protein</fullName>
    </submittedName>
</protein>
<dbReference type="EMBL" id="CABP01000035">
    <property type="protein sequence ID" value="CBI03960.1"/>
    <property type="molecule type" value="Genomic_DNA"/>
</dbReference>
<organism evidence="1">
    <name type="scientific">mine drainage metagenome</name>
    <dbReference type="NCBI Taxonomy" id="410659"/>
    <lineage>
        <taxon>unclassified sequences</taxon>
        <taxon>metagenomes</taxon>
        <taxon>ecological metagenomes</taxon>
    </lineage>
</organism>